<keyword evidence="9" id="KW-0408">Iron</keyword>
<keyword evidence="10" id="KW-0411">Iron-sulfur</keyword>
<organism evidence="16 17">
    <name type="scientific">Microtus ochrogaster</name>
    <name type="common">Prairie vole</name>
    <dbReference type="NCBI Taxonomy" id="79684"/>
    <lineage>
        <taxon>Eukaryota</taxon>
        <taxon>Metazoa</taxon>
        <taxon>Chordata</taxon>
        <taxon>Craniata</taxon>
        <taxon>Vertebrata</taxon>
        <taxon>Euteleostomi</taxon>
        <taxon>Mammalia</taxon>
        <taxon>Eutheria</taxon>
        <taxon>Euarchontoglires</taxon>
        <taxon>Glires</taxon>
        <taxon>Rodentia</taxon>
        <taxon>Myomorpha</taxon>
        <taxon>Muroidea</taxon>
        <taxon>Cricetidae</taxon>
        <taxon>Arvicolinae</taxon>
        <taxon>Microtus</taxon>
    </lineage>
</organism>
<dbReference type="Pfam" id="PF13307">
    <property type="entry name" value="Helicase_C_2"/>
    <property type="match status" value="1"/>
</dbReference>
<comment type="cofactor">
    <cofactor evidence="1">
        <name>[4Fe-4S] cluster</name>
        <dbReference type="ChEBI" id="CHEBI:49883"/>
    </cofactor>
</comment>
<evidence type="ECO:0000256" key="6">
    <source>
        <dbReference type="ARBA" id="ARBA00022801"/>
    </source>
</evidence>
<dbReference type="PANTHER" id="PTHR11472">
    <property type="entry name" value="DNA REPAIR DEAD HELICASE RAD3/XP-D SUBFAMILY MEMBER"/>
    <property type="match status" value="1"/>
</dbReference>
<evidence type="ECO:0000256" key="13">
    <source>
        <dbReference type="SAM" id="Coils"/>
    </source>
</evidence>
<dbReference type="InterPro" id="IPR006554">
    <property type="entry name" value="Helicase-like_DEXD_c2"/>
</dbReference>
<comment type="similarity">
    <text evidence="3">Belongs to the DEAD box helicase family. DEAH subfamily. DDX11/CHL1 sub-subfamily.</text>
</comment>
<dbReference type="Gene3D" id="3.40.50.300">
    <property type="entry name" value="P-loop containing nucleotide triphosphate hydrolases"/>
    <property type="match status" value="3"/>
</dbReference>
<feature type="region of interest" description="Disordered" evidence="14">
    <location>
        <begin position="82"/>
        <end position="103"/>
    </location>
</feature>
<dbReference type="SMART" id="SM00488">
    <property type="entry name" value="DEXDc2"/>
    <property type="match status" value="1"/>
</dbReference>
<reference evidence="17" key="1">
    <citation type="submission" date="2025-08" db="UniProtKB">
        <authorList>
            <consortium name="RefSeq"/>
        </authorList>
    </citation>
    <scope>IDENTIFICATION</scope>
</reference>
<accession>A0ABM1UK08</accession>
<dbReference type="InterPro" id="IPR010614">
    <property type="entry name" value="RAD3-like_helicase_DEAD"/>
</dbReference>
<feature type="domain" description="Helicase ATP-binding" evidence="15">
    <location>
        <begin position="9"/>
        <end position="436"/>
    </location>
</feature>
<dbReference type="SMART" id="SM00491">
    <property type="entry name" value="HELICc2"/>
    <property type="match status" value="1"/>
</dbReference>
<dbReference type="InterPro" id="IPR027417">
    <property type="entry name" value="P-loop_NTPase"/>
</dbReference>
<dbReference type="InterPro" id="IPR014013">
    <property type="entry name" value="Helic_SF1/SF2_ATP-bd_DinG/Rad3"/>
</dbReference>
<evidence type="ECO:0000256" key="4">
    <source>
        <dbReference type="ARBA" id="ARBA00022723"/>
    </source>
</evidence>
<evidence type="ECO:0000256" key="1">
    <source>
        <dbReference type="ARBA" id="ARBA00001966"/>
    </source>
</evidence>
<keyword evidence="12" id="KW-0539">Nucleus</keyword>
<evidence type="ECO:0000313" key="16">
    <source>
        <dbReference type="Proteomes" id="UP000694915"/>
    </source>
</evidence>
<dbReference type="NCBIfam" id="TIGR00604">
    <property type="entry name" value="rad3"/>
    <property type="match status" value="1"/>
</dbReference>
<evidence type="ECO:0000259" key="15">
    <source>
        <dbReference type="PROSITE" id="PS51193"/>
    </source>
</evidence>
<dbReference type="GO" id="GO:0004386">
    <property type="term" value="F:helicase activity"/>
    <property type="evidence" value="ECO:0007669"/>
    <property type="project" value="UniProtKB-KW"/>
</dbReference>
<dbReference type="PROSITE" id="PS51193">
    <property type="entry name" value="HELICASE_ATP_BIND_2"/>
    <property type="match status" value="1"/>
</dbReference>
<keyword evidence="7 17" id="KW-0347">Helicase</keyword>
<evidence type="ECO:0000256" key="12">
    <source>
        <dbReference type="ARBA" id="ARBA00023242"/>
    </source>
</evidence>
<keyword evidence="13" id="KW-0175">Coiled coil</keyword>
<evidence type="ECO:0000256" key="8">
    <source>
        <dbReference type="ARBA" id="ARBA00022840"/>
    </source>
</evidence>
<gene>
    <name evidence="17" type="primary">Ddx11</name>
</gene>
<protein>
    <submittedName>
        <fullName evidence="17">ATP-dependent DNA helicase DDX11</fullName>
    </submittedName>
</protein>
<dbReference type="InterPro" id="IPR013020">
    <property type="entry name" value="Rad3/Chl1-like"/>
</dbReference>
<dbReference type="Proteomes" id="UP000694915">
    <property type="component" value="Linkage group LG4"/>
</dbReference>
<keyword evidence="8" id="KW-0067">ATP-binding</keyword>
<dbReference type="InterPro" id="IPR045028">
    <property type="entry name" value="DinG/Rad3-like"/>
</dbReference>
<evidence type="ECO:0000256" key="11">
    <source>
        <dbReference type="ARBA" id="ARBA00023235"/>
    </source>
</evidence>
<evidence type="ECO:0000256" key="3">
    <source>
        <dbReference type="ARBA" id="ARBA00008435"/>
    </source>
</evidence>
<dbReference type="SUPFAM" id="SSF52540">
    <property type="entry name" value="P-loop containing nucleoside triphosphate hydrolases"/>
    <property type="match status" value="1"/>
</dbReference>
<sequence>MADENQDMGGIHFPFPFPPYPIQKDFMAELYKVLEAGKIGIFESPTGTGKSLSLICGALSWLRDFEEKRLQAEARLLAPGKNSLMSSSSCQESSGTPRPAGEPDWITEFVQKKEERDLVERLKEEQAKRRKREERLQQVCQDGRLRFAAKRMKQEEEETETLLRLSREMLATIGTGPEQLEQLECGEEELVLAEYESDEERRASRVDEDEDDLEEEHITKIYYCSRTHSQLAQFIQEVRKSPFGKETRLVSLGSRQNLCVNEDVKSLGSVQLMNDRCVDMQRSKHEKNGAVEDKSKRKRRKIHTSCPFHNHEQMQLLRDEILLEVKDMEQLVALGKEARACPYYGSRFAIPAAQLVVLPYPMLLHAATRQAAGIKLQGQVVIIDEAHNLIDTITSIYSTEVNGSQLCQAHSQLLQYMERYGKRLKAKNLMYIKQILYLLEKFVAVLGGNIKQNPSTQSLLQTGSELKSINDFLFQSQIDNINLFKVQRYLEKSMISRKLFGFTERFGVVLPSVSASQENRSLDGFQHFLKSLQSGPTEDSLEEDQATAPRPASPLMHIEAFLAALTTANQDGRVILNRQGNVGQSSLKFLLLNPAVHFAQVVKECRAVVIAGGTMQPVSDFREQLLACSGVEADRVVEFSCGHVIPPDNILPLIICSGPSNQQLEFTYQRRELPQMMEETGRILCNLCNVVPGGVVCFFPSYEYLRQVHAHWDKTGLLARLSVKKKIFQEPKKASQVEQVLMAYSKCILCCSQEGGHLTGALLLSVVGGKMSEGINFSDDLGRCVVMVGMPYPNIKSAELQEKMAYLNQIIPRTQGQAPPGKVLVENLCMKAVNQSIGRAIRHQRDFASIVLLDHRYARPSVLAKLPAWIRDRVEVKATFGPAFAAMRKFHREKSLPRLV</sequence>
<name>A0ABM1UK08_MICOH</name>
<evidence type="ECO:0000256" key="9">
    <source>
        <dbReference type="ARBA" id="ARBA00023004"/>
    </source>
</evidence>
<proteinExistence type="inferred from homology"/>
<keyword evidence="5" id="KW-0547">Nucleotide-binding</keyword>
<feature type="coiled-coil region" evidence="13">
    <location>
        <begin position="112"/>
        <end position="142"/>
    </location>
</feature>
<evidence type="ECO:0000256" key="7">
    <source>
        <dbReference type="ARBA" id="ARBA00022806"/>
    </source>
</evidence>
<dbReference type="GeneID" id="102002312"/>
<dbReference type="RefSeq" id="XP_026642320.1">
    <property type="nucleotide sequence ID" value="XM_026786519.1"/>
</dbReference>
<keyword evidence="6" id="KW-0378">Hydrolase</keyword>
<keyword evidence="16" id="KW-1185">Reference proteome</keyword>
<feature type="compositionally biased region" description="Low complexity" evidence="14">
    <location>
        <begin position="83"/>
        <end position="94"/>
    </location>
</feature>
<keyword evidence="4" id="KW-0479">Metal-binding</keyword>
<keyword evidence="11" id="KW-0413">Isomerase</keyword>
<comment type="subcellular location">
    <subcellularLocation>
        <location evidence="2">Nucleus</location>
    </subcellularLocation>
</comment>
<evidence type="ECO:0000256" key="10">
    <source>
        <dbReference type="ARBA" id="ARBA00023014"/>
    </source>
</evidence>
<evidence type="ECO:0000256" key="14">
    <source>
        <dbReference type="SAM" id="MobiDB-lite"/>
    </source>
</evidence>
<evidence type="ECO:0000313" key="17">
    <source>
        <dbReference type="RefSeq" id="XP_026642320.1"/>
    </source>
</evidence>
<dbReference type="CDD" id="cd18788">
    <property type="entry name" value="SF2_C_XPD"/>
    <property type="match status" value="1"/>
</dbReference>
<dbReference type="PANTHER" id="PTHR11472:SF41">
    <property type="entry name" value="ATP-DEPENDENT DNA HELICASE DDX11-RELATED"/>
    <property type="match status" value="1"/>
</dbReference>
<evidence type="ECO:0000256" key="2">
    <source>
        <dbReference type="ARBA" id="ARBA00004123"/>
    </source>
</evidence>
<evidence type="ECO:0000256" key="5">
    <source>
        <dbReference type="ARBA" id="ARBA00022741"/>
    </source>
</evidence>
<dbReference type="Pfam" id="PF06733">
    <property type="entry name" value="DEAD_2"/>
    <property type="match status" value="1"/>
</dbReference>
<dbReference type="InterPro" id="IPR006555">
    <property type="entry name" value="ATP-dep_Helicase_C"/>
</dbReference>